<dbReference type="GO" id="GO:0003735">
    <property type="term" value="F:structural constituent of ribosome"/>
    <property type="evidence" value="ECO:0007669"/>
    <property type="project" value="InterPro"/>
</dbReference>
<dbReference type="FunFam" id="1.20.58.110:FF:000001">
    <property type="entry name" value="30S ribosomal protein S20"/>
    <property type="match status" value="1"/>
</dbReference>
<dbReference type="NCBIfam" id="TIGR00029">
    <property type="entry name" value="S20"/>
    <property type="match status" value="1"/>
</dbReference>
<reference evidence="9 10" key="1">
    <citation type="submission" date="2015-09" db="EMBL/GenBank/DDBJ databases">
        <title>Genome sequence of Oxobacter pfennigii DSM 3222.</title>
        <authorList>
            <person name="Poehlein A."/>
            <person name="Bengelsdorf F.R."/>
            <person name="Schiel-Bengelsdorf B."/>
            <person name="Duerre P."/>
            <person name="Daniel R."/>
        </authorList>
    </citation>
    <scope>NUCLEOTIDE SEQUENCE [LARGE SCALE GENOMIC DNA]</scope>
    <source>
        <strain evidence="9 10">DSM 3222</strain>
    </source>
</reference>
<name>A0A0P8W8T7_9CLOT</name>
<dbReference type="EMBL" id="LKET01000032">
    <property type="protein sequence ID" value="KPU44132.1"/>
    <property type="molecule type" value="Genomic_DNA"/>
</dbReference>
<comment type="caution">
    <text evidence="9">The sequence shown here is derived from an EMBL/GenBank/DDBJ whole genome shotgun (WGS) entry which is preliminary data.</text>
</comment>
<keyword evidence="3 8" id="KW-0699">rRNA-binding</keyword>
<evidence type="ECO:0000256" key="2">
    <source>
        <dbReference type="ARBA" id="ARBA00007634"/>
    </source>
</evidence>
<sequence>MANVKSAIKRIKVTEAKTLRNRMVKSSVKTFIKKFEEAIVTGNVDDAKKMYPRVSHAIDKAAAKGILHKNTASRKKSKLAIKLNKAVAQ</sequence>
<dbReference type="Gene3D" id="1.20.58.110">
    <property type="entry name" value="Ribosomal protein S20"/>
    <property type="match status" value="1"/>
</dbReference>
<keyword evidence="6 8" id="KW-0687">Ribonucleoprotein</keyword>
<accession>A0A0P8W8T7</accession>
<dbReference type="Proteomes" id="UP000050326">
    <property type="component" value="Unassembled WGS sequence"/>
</dbReference>
<evidence type="ECO:0000256" key="7">
    <source>
        <dbReference type="ARBA" id="ARBA00035136"/>
    </source>
</evidence>
<protein>
    <recommendedName>
        <fullName evidence="7 8">Small ribosomal subunit protein bS20</fullName>
    </recommendedName>
</protein>
<dbReference type="InterPro" id="IPR036510">
    <property type="entry name" value="Ribosomal_bS20_sf"/>
</dbReference>
<keyword evidence="4 8" id="KW-0694">RNA-binding</keyword>
<dbReference type="GO" id="GO:0005829">
    <property type="term" value="C:cytosol"/>
    <property type="evidence" value="ECO:0007669"/>
    <property type="project" value="TreeGrafter"/>
</dbReference>
<dbReference type="GO" id="GO:0070181">
    <property type="term" value="F:small ribosomal subunit rRNA binding"/>
    <property type="evidence" value="ECO:0007669"/>
    <property type="project" value="TreeGrafter"/>
</dbReference>
<dbReference type="PANTHER" id="PTHR33398">
    <property type="entry name" value="30S RIBOSOMAL PROTEIN S20"/>
    <property type="match status" value="1"/>
</dbReference>
<dbReference type="InterPro" id="IPR002583">
    <property type="entry name" value="Ribosomal_bS20"/>
</dbReference>
<evidence type="ECO:0000256" key="1">
    <source>
        <dbReference type="ARBA" id="ARBA00003134"/>
    </source>
</evidence>
<keyword evidence="5 8" id="KW-0689">Ribosomal protein</keyword>
<dbReference type="PATRIC" id="fig|36849.3.peg.2423"/>
<evidence type="ECO:0000256" key="5">
    <source>
        <dbReference type="ARBA" id="ARBA00022980"/>
    </source>
</evidence>
<dbReference type="STRING" id="36849.OXPF_22990"/>
<organism evidence="9 10">
    <name type="scientific">Oxobacter pfennigii</name>
    <dbReference type="NCBI Taxonomy" id="36849"/>
    <lineage>
        <taxon>Bacteria</taxon>
        <taxon>Bacillati</taxon>
        <taxon>Bacillota</taxon>
        <taxon>Clostridia</taxon>
        <taxon>Eubacteriales</taxon>
        <taxon>Clostridiaceae</taxon>
        <taxon>Oxobacter</taxon>
    </lineage>
</organism>
<evidence type="ECO:0000256" key="6">
    <source>
        <dbReference type="ARBA" id="ARBA00023274"/>
    </source>
</evidence>
<evidence type="ECO:0000256" key="8">
    <source>
        <dbReference type="HAMAP-Rule" id="MF_00500"/>
    </source>
</evidence>
<evidence type="ECO:0000313" key="10">
    <source>
        <dbReference type="Proteomes" id="UP000050326"/>
    </source>
</evidence>
<gene>
    <name evidence="8 9" type="primary">rpsT</name>
    <name evidence="9" type="ORF">OXPF_22990</name>
</gene>
<dbReference type="GO" id="GO:0015935">
    <property type="term" value="C:small ribosomal subunit"/>
    <property type="evidence" value="ECO:0007669"/>
    <property type="project" value="TreeGrafter"/>
</dbReference>
<keyword evidence="10" id="KW-1185">Reference proteome</keyword>
<dbReference type="GO" id="GO:0006412">
    <property type="term" value="P:translation"/>
    <property type="evidence" value="ECO:0007669"/>
    <property type="project" value="UniProtKB-UniRule"/>
</dbReference>
<evidence type="ECO:0000256" key="3">
    <source>
        <dbReference type="ARBA" id="ARBA00022730"/>
    </source>
</evidence>
<evidence type="ECO:0000313" key="9">
    <source>
        <dbReference type="EMBL" id="KPU44132.1"/>
    </source>
</evidence>
<comment type="similarity">
    <text evidence="2 8">Belongs to the bacterial ribosomal protein bS20 family.</text>
</comment>
<dbReference type="HAMAP" id="MF_00500">
    <property type="entry name" value="Ribosomal_bS20"/>
    <property type="match status" value="1"/>
</dbReference>
<dbReference type="RefSeq" id="WP_054875329.1">
    <property type="nucleotide sequence ID" value="NZ_LKET01000032.1"/>
</dbReference>
<dbReference type="PANTHER" id="PTHR33398:SF1">
    <property type="entry name" value="SMALL RIBOSOMAL SUBUNIT PROTEIN BS20C"/>
    <property type="match status" value="1"/>
</dbReference>
<dbReference type="AlphaFoldDB" id="A0A0P8W8T7"/>
<proteinExistence type="inferred from homology"/>
<comment type="function">
    <text evidence="1 8">Binds directly to 16S ribosomal RNA.</text>
</comment>
<evidence type="ECO:0000256" key="4">
    <source>
        <dbReference type="ARBA" id="ARBA00022884"/>
    </source>
</evidence>
<dbReference type="SUPFAM" id="SSF46992">
    <property type="entry name" value="Ribosomal protein S20"/>
    <property type="match status" value="1"/>
</dbReference>
<dbReference type="Pfam" id="PF01649">
    <property type="entry name" value="Ribosomal_S20p"/>
    <property type="match status" value="1"/>
</dbReference>
<dbReference type="OrthoDB" id="9808392at2"/>